<accession>A0A844YYJ6</accession>
<feature type="transmembrane region" description="Helical" evidence="1">
    <location>
        <begin position="50"/>
        <end position="75"/>
    </location>
</feature>
<keyword evidence="3" id="KW-1185">Reference proteome</keyword>
<sequence length="124" mass="13926">MPDFLRLVSTLREQMQAELSRSDVLRVLIWPILILLLIFISATYAKAPGWALVAIAAFAGLFLAIYAISFIYLLFTDRDALRSEKYSLHKMAIQHGIYGDSNIGLIEAPKRSAQNLEPDTETGR</sequence>
<organism evidence="2 3">
    <name type="scientific">Alteraurantiacibacter buctensis</name>
    <dbReference type="NCBI Taxonomy" id="1503981"/>
    <lineage>
        <taxon>Bacteria</taxon>
        <taxon>Pseudomonadati</taxon>
        <taxon>Pseudomonadota</taxon>
        <taxon>Alphaproteobacteria</taxon>
        <taxon>Sphingomonadales</taxon>
        <taxon>Erythrobacteraceae</taxon>
        <taxon>Alteraurantiacibacter</taxon>
    </lineage>
</organism>
<name>A0A844YYJ6_9SPHN</name>
<reference evidence="2 3" key="1">
    <citation type="submission" date="2019-12" db="EMBL/GenBank/DDBJ databases">
        <title>Genomic-based taxomic classification of the family Erythrobacteraceae.</title>
        <authorList>
            <person name="Xu L."/>
        </authorList>
    </citation>
    <scope>NUCLEOTIDE SEQUENCE [LARGE SCALE GENOMIC DNA]</scope>
    <source>
        <strain evidence="2 3">M0322</strain>
    </source>
</reference>
<gene>
    <name evidence="2" type="ORF">GRI99_11505</name>
</gene>
<evidence type="ECO:0000256" key="1">
    <source>
        <dbReference type="SAM" id="Phobius"/>
    </source>
</evidence>
<dbReference type="Proteomes" id="UP000466966">
    <property type="component" value="Unassembled WGS sequence"/>
</dbReference>
<dbReference type="AlphaFoldDB" id="A0A844YYJ6"/>
<keyword evidence="1" id="KW-0472">Membrane</keyword>
<keyword evidence="1" id="KW-0812">Transmembrane</keyword>
<keyword evidence="1" id="KW-1133">Transmembrane helix</keyword>
<protein>
    <submittedName>
        <fullName evidence="2">Uncharacterized protein</fullName>
    </submittedName>
</protein>
<comment type="caution">
    <text evidence="2">The sequence shown here is derived from an EMBL/GenBank/DDBJ whole genome shotgun (WGS) entry which is preliminary data.</text>
</comment>
<dbReference type="RefSeq" id="WP_160772172.1">
    <property type="nucleotide sequence ID" value="NZ_WTYV01000004.1"/>
</dbReference>
<evidence type="ECO:0000313" key="2">
    <source>
        <dbReference type="EMBL" id="MXO72252.1"/>
    </source>
</evidence>
<feature type="transmembrane region" description="Helical" evidence="1">
    <location>
        <begin position="24"/>
        <end position="44"/>
    </location>
</feature>
<evidence type="ECO:0000313" key="3">
    <source>
        <dbReference type="Proteomes" id="UP000466966"/>
    </source>
</evidence>
<proteinExistence type="predicted"/>
<dbReference type="OrthoDB" id="8481507at2"/>
<dbReference type="EMBL" id="WTYV01000004">
    <property type="protein sequence ID" value="MXO72252.1"/>
    <property type="molecule type" value="Genomic_DNA"/>
</dbReference>